<dbReference type="GO" id="GO:0006508">
    <property type="term" value="P:proteolysis"/>
    <property type="evidence" value="ECO:0007669"/>
    <property type="project" value="UniProtKB-KW"/>
</dbReference>
<dbReference type="SUPFAM" id="SSF54001">
    <property type="entry name" value="Cysteine proteinases"/>
    <property type="match status" value="1"/>
</dbReference>
<dbReference type="PANTHER" id="PTHR47053:SF1">
    <property type="entry name" value="MUREIN DD-ENDOPEPTIDASE MEPH-RELATED"/>
    <property type="match status" value="1"/>
</dbReference>
<gene>
    <name evidence="6" type="ORF">Voc01_030890</name>
</gene>
<evidence type="ECO:0000313" key="7">
    <source>
        <dbReference type="Proteomes" id="UP000635606"/>
    </source>
</evidence>
<protein>
    <recommendedName>
        <fullName evidence="5">NlpC/P60 domain-containing protein</fullName>
    </recommendedName>
</protein>
<accession>A0A8J4EDP6</accession>
<dbReference type="Gene3D" id="3.90.1720.10">
    <property type="entry name" value="endopeptidase domain like (from Nostoc punctiforme)"/>
    <property type="match status" value="1"/>
</dbReference>
<evidence type="ECO:0000313" key="6">
    <source>
        <dbReference type="EMBL" id="GIJ68172.1"/>
    </source>
</evidence>
<dbReference type="GO" id="GO:0008234">
    <property type="term" value="F:cysteine-type peptidase activity"/>
    <property type="evidence" value="ECO:0007669"/>
    <property type="project" value="UniProtKB-KW"/>
</dbReference>
<name>A0A8J4EDP6_9ACTN</name>
<proteinExistence type="inferred from homology"/>
<keyword evidence="4" id="KW-0788">Thiol protease</keyword>
<dbReference type="InterPro" id="IPR000064">
    <property type="entry name" value="NLP_P60_dom"/>
</dbReference>
<dbReference type="EMBL" id="BOPH01000037">
    <property type="protein sequence ID" value="GIJ68172.1"/>
    <property type="molecule type" value="Genomic_DNA"/>
</dbReference>
<keyword evidence="7" id="KW-1185">Reference proteome</keyword>
<dbReference type="PROSITE" id="PS51257">
    <property type="entry name" value="PROKAR_LIPOPROTEIN"/>
    <property type="match status" value="1"/>
</dbReference>
<dbReference type="Proteomes" id="UP000635606">
    <property type="component" value="Unassembled WGS sequence"/>
</dbReference>
<dbReference type="InterPro" id="IPR051202">
    <property type="entry name" value="Peptidase_C40"/>
</dbReference>
<comment type="similarity">
    <text evidence="1">Belongs to the peptidase C40 family.</text>
</comment>
<sequence length="359" mass="38256">MSGRNDRSVLVSVLLAGCLVVAALAWLGFQRVGGSPKSTAEPAEDVAVEGVPLEVAGSSASVPPADASNLVYQRAADPNRTIAKDAGGRVVAVFTDGARTVRLSGAVRRFAEPKFTQATVTTDAWIRLAPQEWKAGQEKAAWYKPWLTAALADKSPDALAIAMQYVQGAPAQKDAKGVRIAGDADFGPFSETDPDGRAENSDFFDYLGIQYQFTDGGRSQPQPDRNGDLDCSGYVRMVYGYRLGYPVRSQNTAGVGLPRRAFAMNQFGPGVAIAADKGTQVRDFNKMQNGDLVFFNLDGTDGPQADHSGIYLGVDDSGHHRFLSSRSKANGPTFGDFGGPAILDGGGHFATKFRSVRRL</sequence>
<evidence type="ECO:0000256" key="3">
    <source>
        <dbReference type="ARBA" id="ARBA00022801"/>
    </source>
</evidence>
<evidence type="ECO:0000256" key="1">
    <source>
        <dbReference type="ARBA" id="ARBA00007074"/>
    </source>
</evidence>
<dbReference type="Pfam" id="PF00877">
    <property type="entry name" value="NLPC_P60"/>
    <property type="match status" value="1"/>
</dbReference>
<dbReference type="PROSITE" id="PS51935">
    <property type="entry name" value="NLPC_P60"/>
    <property type="match status" value="1"/>
</dbReference>
<organism evidence="6 7">
    <name type="scientific">Virgisporangium ochraceum</name>
    <dbReference type="NCBI Taxonomy" id="65505"/>
    <lineage>
        <taxon>Bacteria</taxon>
        <taxon>Bacillati</taxon>
        <taxon>Actinomycetota</taxon>
        <taxon>Actinomycetes</taxon>
        <taxon>Micromonosporales</taxon>
        <taxon>Micromonosporaceae</taxon>
        <taxon>Virgisporangium</taxon>
    </lineage>
</organism>
<evidence type="ECO:0000256" key="4">
    <source>
        <dbReference type="ARBA" id="ARBA00022807"/>
    </source>
</evidence>
<reference evidence="6" key="1">
    <citation type="submission" date="2021-01" db="EMBL/GenBank/DDBJ databases">
        <title>Whole genome shotgun sequence of Virgisporangium ochraceum NBRC 16418.</title>
        <authorList>
            <person name="Komaki H."/>
            <person name="Tamura T."/>
        </authorList>
    </citation>
    <scope>NUCLEOTIDE SEQUENCE</scope>
    <source>
        <strain evidence="6">NBRC 16418</strain>
    </source>
</reference>
<dbReference type="InterPro" id="IPR038765">
    <property type="entry name" value="Papain-like_cys_pep_sf"/>
</dbReference>
<evidence type="ECO:0000256" key="2">
    <source>
        <dbReference type="ARBA" id="ARBA00022670"/>
    </source>
</evidence>
<evidence type="ECO:0000259" key="5">
    <source>
        <dbReference type="PROSITE" id="PS51935"/>
    </source>
</evidence>
<keyword evidence="3" id="KW-0378">Hydrolase</keyword>
<dbReference type="PANTHER" id="PTHR47053">
    <property type="entry name" value="MUREIN DD-ENDOPEPTIDASE MEPH-RELATED"/>
    <property type="match status" value="1"/>
</dbReference>
<comment type="caution">
    <text evidence="6">The sequence shown here is derived from an EMBL/GenBank/DDBJ whole genome shotgun (WGS) entry which is preliminary data.</text>
</comment>
<keyword evidence="2" id="KW-0645">Protease</keyword>
<feature type="domain" description="NlpC/P60" evidence="5">
    <location>
        <begin position="193"/>
        <end position="359"/>
    </location>
</feature>
<dbReference type="AlphaFoldDB" id="A0A8J4EDP6"/>
<dbReference type="RefSeq" id="WP_203928115.1">
    <property type="nucleotide sequence ID" value="NZ_BOPH01000037.1"/>
</dbReference>